<protein>
    <submittedName>
        <fullName evidence="4">GNAT family N-acetyltransferase</fullName>
    </submittedName>
</protein>
<dbReference type="InterPro" id="IPR050832">
    <property type="entry name" value="Bact_Acetyltransf"/>
</dbReference>
<evidence type="ECO:0000256" key="1">
    <source>
        <dbReference type="ARBA" id="ARBA00022679"/>
    </source>
</evidence>
<dbReference type="AlphaFoldDB" id="A0A4Y9LHB2"/>
<dbReference type="OrthoDB" id="6172743at2"/>
<dbReference type="Gene3D" id="3.40.630.30">
    <property type="match status" value="1"/>
</dbReference>
<evidence type="ECO:0000313" key="4">
    <source>
        <dbReference type="EMBL" id="TFV42346.1"/>
    </source>
</evidence>
<dbReference type="SUPFAM" id="SSF55729">
    <property type="entry name" value="Acyl-CoA N-acyltransferases (Nat)"/>
    <property type="match status" value="1"/>
</dbReference>
<dbReference type="PANTHER" id="PTHR43877">
    <property type="entry name" value="AMINOALKYLPHOSPHONATE N-ACETYLTRANSFERASE-RELATED-RELATED"/>
    <property type="match status" value="1"/>
</dbReference>
<reference evidence="4 5" key="1">
    <citation type="submission" date="2019-03" db="EMBL/GenBank/DDBJ databases">
        <title>Bradyrhizobium diversity isolated from nodules of Chamaecrista fasciculata.</title>
        <authorList>
            <person name="Klepa M.S."/>
            <person name="Urquiaga M.O."/>
            <person name="Hungria M."/>
            <person name="Delamuta J.R."/>
        </authorList>
    </citation>
    <scope>NUCLEOTIDE SEQUENCE [LARGE SCALE GENOMIC DNA]</scope>
    <source>
        <strain evidence="4 5">CNPSo 3448</strain>
    </source>
</reference>
<accession>A0A4Y9LHB2</accession>
<evidence type="ECO:0000313" key="5">
    <source>
        <dbReference type="Proteomes" id="UP000297966"/>
    </source>
</evidence>
<dbReference type="GO" id="GO:0016747">
    <property type="term" value="F:acyltransferase activity, transferring groups other than amino-acyl groups"/>
    <property type="evidence" value="ECO:0007669"/>
    <property type="project" value="InterPro"/>
</dbReference>
<name>A0A4Y9LHB2_9BRAD</name>
<dbReference type="InterPro" id="IPR000182">
    <property type="entry name" value="GNAT_dom"/>
</dbReference>
<keyword evidence="1 4" id="KW-0808">Transferase</keyword>
<dbReference type="RefSeq" id="WP_135177902.1">
    <property type="nucleotide sequence ID" value="NZ_SPQT01000026.1"/>
</dbReference>
<organism evidence="4 5">
    <name type="scientific">Bradyrhizobium niftali</name>
    <dbReference type="NCBI Taxonomy" id="2560055"/>
    <lineage>
        <taxon>Bacteria</taxon>
        <taxon>Pseudomonadati</taxon>
        <taxon>Pseudomonadota</taxon>
        <taxon>Alphaproteobacteria</taxon>
        <taxon>Hyphomicrobiales</taxon>
        <taxon>Nitrobacteraceae</taxon>
        <taxon>Bradyrhizobium</taxon>
    </lineage>
</organism>
<evidence type="ECO:0000256" key="2">
    <source>
        <dbReference type="ARBA" id="ARBA00023315"/>
    </source>
</evidence>
<comment type="caution">
    <text evidence="4">The sequence shown here is derived from an EMBL/GenBank/DDBJ whole genome shotgun (WGS) entry which is preliminary data.</text>
</comment>
<proteinExistence type="predicted"/>
<dbReference type="EMBL" id="SPQT01000026">
    <property type="protein sequence ID" value="TFV42346.1"/>
    <property type="molecule type" value="Genomic_DNA"/>
</dbReference>
<dbReference type="Proteomes" id="UP000297966">
    <property type="component" value="Unassembled WGS sequence"/>
</dbReference>
<dbReference type="InterPro" id="IPR016181">
    <property type="entry name" value="Acyl_CoA_acyltransferase"/>
</dbReference>
<evidence type="ECO:0000259" key="3">
    <source>
        <dbReference type="PROSITE" id="PS51186"/>
    </source>
</evidence>
<keyword evidence="2" id="KW-0012">Acyltransferase</keyword>
<dbReference type="PROSITE" id="PS51186">
    <property type="entry name" value="GNAT"/>
    <property type="match status" value="1"/>
</dbReference>
<feature type="domain" description="N-acetyltransferase" evidence="3">
    <location>
        <begin position="1"/>
        <end position="157"/>
    </location>
</feature>
<keyword evidence="5" id="KW-1185">Reference proteome</keyword>
<sequence length="161" mass="17570">MQVRPADIGEIDHLARLWHDVWHESHVAFAPPELIRLRTVASFRDRLAVMLPDVCVVGPAGAPLGLCALRGDELYQLFVLPAAHGAGVAAALITDAEARLAARGVELAWLACAVGNMRAARFYEKSGWHNAGTFVKMSETSNGPFPVDQWRFEKQLVCATP</sequence>
<dbReference type="Pfam" id="PF00583">
    <property type="entry name" value="Acetyltransf_1"/>
    <property type="match status" value="1"/>
</dbReference>
<gene>
    <name evidence="4" type="ORF">E4K65_34300</name>
</gene>